<sequence>MPVNQIRRRAVLAVAAVILATGVFVLGAVVHWGAGGGAHASRTVSDLMGDFGLAAAAVLAAASSLRRALQLHGRWRASWLLFAGSALVAGFGNAVWGWYELVLRTSPPFPSVADWAFLCFAPFAIAGTLAHQRGLGGALAWTRLCLDGLLIGGALFSAGWGIALSRDAFSDGHSPVKVAFELGYPVFDIMLVSLVLSLRTRGRGRDGASMAILVAGYTVIVVFDGLWTMPGIREHYTSGELMDSGWFFGYLLLAIAPWVSVWIEACARPDEQREWVVRLDAGTKRVLGVIGLGFPYLAGSTCLAVILADGLRGSHRIHPVPLCTACGVLAALAARQAVTIVENYRLTQQLRLRENHFRSLVQGASEVIMTLERPGRLGYISPAVRGVLGYEPQQLIGSSLYDLIHAEDRRHVIDTVDGFLAGVSPAALVECRMRASRALPLPAAGESAQSIWRHAEATITRHYGGLVFTIRDISDRVALRNQLAHSAYHDALTGLPNRAMFTERLEQAVGRCAESDQPPAVIFLDLDWFKEVNDAQGHAAGDALLVEAAARLRAAVRPGDVVARFGGDEFAALVREDREGTAAREVAGRLHEALTRPYELASGRFVVGASVGVAHWRPGTSIAQLLRQADLAMYEAKAEGKGRVVVRERAALTPVRIGLPEVPTVPGVRIARPHAETPGGET</sequence>
<dbReference type="InterPro" id="IPR000160">
    <property type="entry name" value="GGDEF_dom"/>
</dbReference>
<feature type="transmembrane region" description="Helical" evidence="1">
    <location>
        <begin position="77"/>
        <end position="99"/>
    </location>
</feature>
<dbReference type="PROSITE" id="PS50887">
    <property type="entry name" value="GGDEF"/>
    <property type="match status" value="1"/>
</dbReference>
<dbReference type="SUPFAM" id="SSF55073">
    <property type="entry name" value="Nucleotide cyclase"/>
    <property type="match status" value="1"/>
</dbReference>
<feature type="domain" description="PAS" evidence="2">
    <location>
        <begin position="353"/>
        <end position="423"/>
    </location>
</feature>
<evidence type="ECO:0000313" key="5">
    <source>
        <dbReference type="Proteomes" id="UP000676325"/>
    </source>
</evidence>
<organism evidence="4 5">
    <name type="scientific">Actinospica acidithermotolerans</name>
    <dbReference type="NCBI Taxonomy" id="2828514"/>
    <lineage>
        <taxon>Bacteria</taxon>
        <taxon>Bacillati</taxon>
        <taxon>Actinomycetota</taxon>
        <taxon>Actinomycetes</taxon>
        <taxon>Catenulisporales</taxon>
        <taxon>Actinospicaceae</taxon>
        <taxon>Actinospica</taxon>
    </lineage>
</organism>
<dbReference type="Proteomes" id="UP000676325">
    <property type="component" value="Unassembled WGS sequence"/>
</dbReference>
<feature type="transmembrane region" description="Helical" evidence="1">
    <location>
        <begin position="141"/>
        <end position="162"/>
    </location>
</feature>
<dbReference type="NCBIfam" id="TIGR00254">
    <property type="entry name" value="GGDEF"/>
    <property type="match status" value="1"/>
</dbReference>
<feature type="transmembrane region" description="Helical" evidence="1">
    <location>
        <begin position="210"/>
        <end position="227"/>
    </location>
</feature>
<dbReference type="NCBIfam" id="TIGR00229">
    <property type="entry name" value="sensory_box"/>
    <property type="match status" value="1"/>
</dbReference>
<dbReference type="EMBL" id="JAGSOH010000023">
    <property type="protein sequence ID" value="MBR7826814.1"/>
    <property type="molecule type" value="Genomic_DNA"/>
</dbReference>
<dbReference type="SMART" id="SM00267">
    <property type="entry name" value="GGDEF"/>
    <property type="match status" value="1"/>
</dbReference>
<evidence type="ECO:0000259" key="3">
    <source>
        <dbReference type="PROSITE" id="PS50887"/>
    </source>
</evidence>
<dbReference type="InterPro" id="IPR043128">
    <property type="entry name" value="Rev_trsase/Diguanyl_cyclase"/>
</dbReference>
<dbReference type="PANTHER" id="PTHR44757:SF2">
    <property type="entry name" value="BIOFILM ARCHITECTURE MAINTENANCE PROTEIN MBAA"/>
    <property type="match status" value="1"/>
</dbReference>
<dbReference type="CDD" id="cd01949">
    <property type="entry name" value="GGDEF"/>
    <property type="match status" value="1"/>
</dbReference>
<feature type="transmembrane region" description="Helical" evidence="1">
    <location>
        <begin position="47"/>
        <end position="65"/>
    </location>
</feature>
<dbReference type="Pfam" id="PF08447">
    <property type="entry name" value="PAS_3"/>
    <property type="match status" value="1"/>
</dbReference>
<feature type="transmembrane region" description="Helical" evidence="1">
    <location>
        <begin position="12"/>
        <end position="35"/>
    </location>
</feature>
<dbReference type="Gene3D" id="3.30.450.20">
    <property type="entry name" value="PAS domain"/>
    <property type="match status" value="1"/>
</dbReference>
<dbReference type="Gene3D" id="3.30.70.270">
    <property type="match status" value="1"/>
</dbReference>
<dbReference type="InterPro" id="IPR035965">
    <property type="entry name" value="PAS-like_dom_sf"/>
</dbReference>
<keyword evidence="1" id="KW-0472">Membrane</keyword>
<evidence type="ECO:0000259" key="2">
    <source>
        <dbReference type="PROSITE" id="PS50112"/>
    </source>
</evidence>
<evidence type="ECO:0000256" key="1">
    <source>
        <dbReference type="SAM" id="Phobius"/>
    </source>
</evidence>
<feature type="transmembrane region" description="Helical" evidence="1">
    <location>
        <begin position="286"/>
        <end position="308"/>
    </location>
</feature>
<comment type="caution">
    <text evidence="4">The sequence shown here is derived from an EMBL/GenBank/DDBJ whole genome shotgun (WGS) entry which is preliminary data.</text>
</comment>
<dbReference type="InterPro" id="IPR013655">
    <property type="entry name" value="PAS_fold_3"/>
</dbReference>
<proteinExistence type="predicted"/>
<gene>
    <name evidence="4" type="ORF">KDK95_10920</name>
</gene>
<dbReference type="Pfam" id="PF00990">
    <property type="entry name" value="GGDEF"/>
    <property type="match status" value="1"/>
</dbReference>
<dbReference type="AlphaFoldDB" id="A0A941IH45"/>
<dbReference type="PROSITE" id="PS50112">
    <property type="entry name" value="PAS"/>
    <property type="match status" value="1"/>
</dbReference>
<dbReference type="FunFam" id="3.30.70.270:FF:000001">
    <property type="entry name" value="Diguanylate cyclase domain protein"/>
    <property type="match status" value="1"/>
</dbReference>
<dbReference type="SUPFAM" id="SSF55785">
    <property type="entry name" value="PYP-like sensor domain (PAS domain)"/>
    <property type="match status" value="1"/>
</dbReference>
<dbReference type="InterPro" id="IPR052155">
    <property type="entry name" value="Biofilm_reg_signaling"/>
</dbReference>
<dbReference type="InterPro" id="IPR029787">
    <property type="entry name" value="Nucleotide_cyclase"/>
</dbReference>
<dbReference type="RefSeq" id="WP_212517959.1">
    <property type="nucleotide sequence ID" value="NZ_JAGSOH010000023.1"/>
</dbReference>
<dbReference type="SMART" id="SM00091">
    <property type="entry name" value="PAS"/>
    <property type="match status" value="1"/>
</dbReference>
<name>A0A941IH45_9ACTN</name>
<feature type="transmembrane region" description="Helical" evidence="1">
    <location>
        <begin position="182"/>
        <end position="198"/>
    </location>
</feature>
<accession>A0A941IH45</accession>
<dbReference type="CDD" id="cd00130">
    <property type="entry name" value="PAS"/>
    <property type="match status" value="1"/>
</dbReference>
<dbReference type="PANTHER" id="PTHR44757">
    <property type="entry name" value="DIGUANYLATE CYCLASE DGCP"/>
    <property type="match status" value="1"/>
</dbReference>
<keyword evidence="1" id="KW-1133">Transmembrane helix</keyword>
<feature type="transmembrane region" description="Helical" evidence="1">
    <location>
        <begin position="111"/>
        <end position="129"/>
    </location>
</feature>
<evidence type="ECO:0000313" key="4">
    <source>
        <dbReference type="EMBL" id="MBR7826814.1"/>
    </source>
</evidence>
<feature type="domain" description="GGDEF" evidence="3">
    <location>
        <begin position="517"/>
        <end position="649"/>
    </location>
</feature>
<protein>
    <submittedName>
        <fullName evidence="4">Sensor domain-containing diguanylate cyclase</fullName>
    </submittedName>
</protein>
<reference evidence="4" key="1">
    <citation type="submission" date="2021-04" db="EMBL/GenBank/DDBJ databases">
        <title>Genome based classification of Actinospica acidithermotolerans sp. nov., an actinobacterium isolated from an Indonesian hot spring.</title>
        <authorList>
            <person name="Kusuma A.B."/>
            <person name="Putra K.E."/>
            <person name="Nafisah S."/>
            <person name="Loh J."/>
            <person name="Nouioui I."/>
            <person name="Goodfellow M."/>
        </authorList>
    </citation>
    <scope>NUCLEOTIDE SEQUENCE</scope>
    <source>
        <strain evidence="4">MGRD01-02</strain>
    </source>
</reference>
<keyword evidence="1" id="KW-0812">Transmembrane</keyword>
<keyword evidence="5" id="KW-1185">Reference proteome</keyword>
<feature type="transmembrane region" description="Helical" evidence="1">
    <location>
        <begin position="247"/>
        <end position="265"/>
    </location>
</feature>
<dbReference type="InterPro" id="IPR000014">
    <property type="entry name" value="PAS"/>
</dbReference>